<sequence length="46" mass="5326">MSRNPIAGCNPLKRDRTLGRFRLKQPQFSQQWAVMLNRKTASAQHS</sequence>
<gene>
    <name evidence="1" type="ORF">BH720_020075</name>
</gene>
<dbReference type="Proteomes" id="UP000095472">
    <property type="component" value="Chromosome"/>
</dbReference>
<organism evidence="1 2">
    <name type="scientific">Desertifilum tharense IPPAS B-1220</name>
    <dbReference type="NCBI Taxonomy" id="1781255"/>
    <lineage>
        <taxon>Bacteria</taxon>
        <taxon>Bacillati</taxon>
        <taxon>Cyanobacteriota</taxon>
        <taxon>Cyanophyceae</taxon>
        <taxon>Desertifilales</taxon>
        <taxon>Desertifilaceae</taxon>
        <taxon>Desertifilum</taxon>
    </lineage>
</organism>
<protein>
    <submittedName>
        <fullName evidence="1">Uncharacterized protein</fullName>
    </submittedName>
</protein>
<reference evidence="1 2" key="1">
    <citation type="journal article" date="2016" name="Genome Announc.">
        <title>Draft Genome Sequence of the Thermotolerant Cyanobacterium Desertifilum sp. IPPAS B-1220.</title>
        <authorList>
            <person name="Mironov K.S."/>
            <person name="Sinetova M.A."/>
            <person name="Bolatkhan K."/>
            <person name="Zayadan B.K."/>
            <person name="Ustinova V.V."/>
            <person name="Kupriyanova E.V."/>
            <person name="Skrypnik A.N."/>
            <person name="Gogoleva N.E."/>
            <person name="Gogolev Y.V."/>
            <person name="Los D.A."/>
        </authorList>
    </citation>
    <scope>NUCLEOTIDE SEQUENCE [LARGE SCALE GENOMIC DNA]</scope>
    <source>
        <strain evidence="1 2">IPPAS B-1220</strain>
    </source>
</reference>
<evidence type="ECO:0000313" key="1">
    <source>
        <dbReference type="EMBL" id="XPM62159.1"/>
    </source>
</evidence>
<accession>A0ACD5GNC5</accession>
<proteinExistence type="predicted"/>
<name>A0ACD5GNC5_9CYAN</name>
<evidence type="ECO:0000313" key="2">
    <source>
        <dbReference type="Proteomes" id="UP000095472"/>
    </source>
</evidence>
<dbReference type="EMBL" id="CP182909">
    <property type="protein sequence ID" value="XPM62159.1"/>
    <property type="molecule type" value="Genomic_DNA"/>
</dbReference>
<keyword evidence="2" id="KW-1185">Reference proteome</keyword>